<dbReference type="EMBL" id="OIVN01001082">
    <property type="protein sequence ID" value="SPC89624.1"/>
    <property type="molecule type" value="Genomic_DNA"/>
</dbReference>
<name>A0A2N9FS99_FAGSY</name>
<feature type="region of interest" description="Disordered" evidence="1">
    <location>
        <begin position="552"/>
        <end position="575"/>
    </location>
</feature>
<feature type="compositionally biased region" description="Polar residues" evidence="1">
    <location>
        <begin position="448"/>
        <end position="462"/>
    </location>
</feature>
<sequence length="715" mass="80493">MVLRTEATGVFLVHWRTFFRSGFRLDPVNSWRSESSTSCMDVSSFQRAWACGSTCCESGRLCAQAWQRRWENSGIFSTALFHRLVFVDMVDGVPDVGIRRSWCCRKACTSYFCKVPDLHRGELGFARYDPVNGGRGMFLKPREWSRSSQFDSAFGLVNGLVKPWSNLVNPGQTWSKLSKLWEMYPRPRFEGFSAWWTLFGSGTARSNLGQTLVNPGQTWSTLVKLGQNSPNSGKCIPGHVSRVSGIVGPSRVRNGTVNSWSNLVNPGQSSPKFEKCIPDHVLRISRYIGLKSGQKWLGQPSVKLGQPWSNLVNPSQIWSNFGKCALDPVLRLFAWRALVGSGRLGSELSRFACRHPRKSRGFYPHIHEQMTGETSGPSAQDIRMASFEEKFNDLLNFHEQLIPTSHPRTIPSPKGNWNTLEGPQSLQMYGNGEENVMNKKEDDHSDIRSLQGQPLYPSNQGDTIEPHSDVDGHSSKGSKESEKEAQSPISKKEEPKEVDHPMIPHKRHTPKNVVERVEQLEKRLDEVVQSMHQLITLTGTLLKDNRKAIRDLASHSPRGQASTKSLSKRETRRHRRQETLMLHTGAIPIRPHLLHDSSKKCEFHFGRPGHSLEDCHALKNKVQDLVDHGILRINEGSTPSVIIAWPPEHCKDETVIPSPQSQGPTTCGIQPVHLTMLPTLSEDKAEYRSQQMHDTQTEDTRAWSLGARCTFHGPS</sequence>
<feature type="compositionally biased region" description="Basic and acidic residues" evidence="1">
    <location>
        <begin position="464"/>
        <end position="502"/>
    </location>
</feature>
<reference evidence="2" key="1">
    <citation type="submission" date="2018-02" db="EMBL/GenBank/DDBJ databases">
        <authorList>
            <person name="Cohen D.B."/>
            <person name="Kent A.D."/>
        </authorList>
    </citation>
    <scope>NUCLEOTIDE SEQUENCE</scope>
</reference>
<organism evidence="2">
    <name type="scientific">Fagus sylvatica</name>
    <name type="common">Beechnut</name>
    <dbReference type="NCBI Taxonomy" id="28930"/>
    <lineage>
        <taxon>Eukaryota</taxon>
        <taxon>Viridiplantae</taxon>
        <taxon>Streptophyta</taxon>
        <taxon>Embryophyta</taxon>
        <taxon>Tracheophyta</taxon>
        <taxon>Spermatophyta</taxon>
        <taxon>Magnoliopsida</taxon>
        <taxon>eudicotyledons</taxon>
        <taxon>Gunneridae</taxon>
        <taxon>Pentapetalae</taxon>
        <taxon>rosids</taxon>
        <taxon>fabids</taxon>
        <taxon>Fagales</taxon>
        <taxon>Fagaceae</taxon>
        <taxon>Fagus</taxon>
    </lineage>
</organism>
<gene>
    <name evidence="2" type="ORF">FSB_LOCUS17506</name>
</gene>
<accession>A0A2N9FS99</accession>
<feature type="compositionally biased region" description="Basic and acidic residues" evidence="1">
    <location>
        <begin position="436"/>
        <end position="447"/>
    </location>
</feature>
<evidence type="ECO:0000313" key="2">
    <source>
        <dbReference type="EMBL" id="SPC89624.1"/>
    </source>
</evidence>
<dbReference type="AlphaFoldDB" id="A0A2N9FS99"/>
<protein>
    <submittedName>
        <fullName evidence="2">Uncharacterized protein</fullName>
    </submittedName>
</protein>
<evidence type="ECO:0000256" key="1">
    <source>
        <dbReference type="SAM" id="MobiDB-lite"/>
    </source>
</evidence>
<feature type="compositionally biased region" description="Polar residues" evidence="1">
    <location>
        <begin position="415"/>
        <end position="428"/>
    </location>
</feature>
<proteinExistence type="predicted"/>
<feature type="region of interest" description="Disordered" evidence="1">
    <location>
        <begin position="404"/>
        <end position="507"/>
    </location>
</feature>